<feature type="compositionally biased region" description="Polar residues" evidence="9">
    <location>
        <begin position="119"/>
        <end position="128"/>
    </location>
</feature>
<dbReference type="EMBL" id="JAULSU010000001">
    <property type="protein sequence ID" value="KAK0633198.1"/>
    <property type="molecule type" value="Genomic_DNA"/>
</dbReference>
<feature type="compositionally biased region" description="Basic residues" evidence="9">
    <location>
        <begin position="258"/>
        <end position="268"/>
    </location>
</feature>
<evidence type="ECO:0000256" key="5">
    <source>
        <dbReference type="ARBA" id="ARBA00023015"/>
    </source>
</evidence>
<evidence type="ECO:0000256" key="7">
    <source>
        <dbReference type="ARBA" id="ARBA00023242"/>
    </source>
</evidence>
<feature type="compositionally biased region" description="Pro residues" evidence="9">
    <location>
        <begin position="178"/>
        <end position="188"/>
    </location>
</feature>
<evidence type="ECO:0000256" key="3">
    <source>
        <dbReference type="ARBA" id="ARBA00022771"/>
    </source>
</evidence>
<feature type="compositionally biased region" description="Pro residues" evidence="9">
    <location>
        <begin position="328"/>
        <end position="340"/>
    </location>
</feature>
<dbReference type="GO" id="GO:0008270">
    <property type="term" value="F:zinc ion binding"/>
    <property type="evidence" value="ECO:0007669"/>
    <property type="project" value="UniProtKB-KW"/>
</dbReference>
<dbReference type="SMART" id="SM00355">
    <property type="entry name" value="ZnF_C2H2"/>
    <property type="match status" value="3"/>
</dbReference>
<feature type="compositionally biased region" description="Polar residues" evidence="9">
    <location>
        <begin position="554"/>
        <end position="564"/>
    </location>
</feature>
<feature type="region of interest" description="Disordered" evidence="9">
    <location>
        <begin position="326"/>
        <end position="366"/>
    </location>
</feature>
<dbReference type="GO" id="GO:0006357">
    <property type="term" value="P:regulation of transcription by RNA polymerase II"/>
    <property type="evidence" value="ECO:0007669"/>
    <property type="project" value="TreeGrafter"/>
</dbReference>
<protein>
    <recommendedName>
        <fullName evidence="11">C2H2-type domain-containing protein</fullName>
    </recommendedName>
</protein>
<keyword evidence="7" id="KW-0539">Nucleus</keyword>
<keyword evidence="13" id="KW-1185">Reference proteome</keyword>
<dbReference type="InterPro" id="IPR051061">
    <property type="entry name" value="Zinc_finger_trans_reg"/>
</dbReference>
<name>A0AA39XFS9_9PEZI</name>
<dbReference type="PANTHER" id="PTHR46179">
    <property type="entry name" value="ZINC FINGER PROTEIN"/>
    <property type="match status" value="1"/>
</dbReference>
<accession>A0AA39XFS9</accession>
<keyword evidence="5" id="KW-0805">Transcription regulation</keyword>
<keyword evidence="10" id="KW-1133">Transmembrane helix</keyword>
<keyword evidence="10" id="KW-0472">Membrane</keyword>
<evidence type="ECO:0000313" key="12">
    <source>
        <dbReference type="EMBL" id="KAK0633198.1"/>
    </source>
</evidence>
<feature type="compositionally biased region" description="Polar residues" evidence="9">
    <location>
        <begin position="270"/>
        <end position="287"/>
    </location>
</feature>
<feature type="domain" description="C2H2-type" evidence="11">
    <location>
        <begin position="591"/>
        <end position="618"/>
    </location>
</feature>
<organism evidence="12 13">
    <name type="scientific">Immersiella caudata</name>
    <dbReference type="NCBI Taxonomy" id="314043"/>
    <lineage>
        <taxon>Eukaryota</taxon>
        <taxon>Fungi</taxon>
        <taxon>Dikarya</taxon>
        <taxon>Ascomycota</taxon>
        <taxon>Pezizomycotina</taxon>
        <taxon>Sordariomycetes</taxon>
        <taxon>Sordariomycetidae</taxon>
        <taxon>Sordariales</taxon>
        <taxon>Lasiosphaeriaceae</taxon>
        <taxon>Immersiella</taxon>
    </lineage>
</organism>
<dbReference type="Gene3D" id="3.30.160.60">
    <property type="entry name" value="Classic Zinc Finger"/>
    <property type="match status" value="1"/>
</dbReference>
<proteinExistence type="predicted"/>
<reference evidence="12" key="1">
    <citation type="submission" date="2023-06" db="EMBL/GenBank/DDBJ databases">
        <title>Genome-scale phylogeny and comparative genomics of the fungal order Sordariales.</title>
        <authorList>
            <consortium name="Lawrence Berkeley National Laboratory"/>
            <person name="Hensen N."/>
            <person name="Bonometti L."/>
            <person name="Westerberg I."/>
            <person name="Brannstrom I.O."/>
            <person name="Guillou S."/>
            <person name="Cros-Aarteil S."/>
            <person name="Calhoun S."/>
            <person name="Haridas S."/>
            <person name="Kuo A."/>
            <person name="Mondo S."/>
            <person name="Pangilinan J."/>
            <person name="Riley R."/>
            <person name="Labutti K."/>
            <person name="Andreopoulos B."/>
            <person name="Lipzen A."/>
            <person name="Chen C."/>
            <person name="Yanf M."/>
            <person name="Daum C."/>
            <person name="Ng V."/>
            <person name="Clum A."/>
            <person name="Steindorff A."/>
            <person name="Ohm R."/>
            <person name="Martin F."/>
            <person name="Silar P."/>
            <person name="Natvig D."/>
            <person name="Lalanne C."/>
            <person name="Gautier V."/>
            <person name="Ament-Velasquez S.L."/>
            <person name="Kruys A."/>
            <person name="Hutchinson M.I."/>
            <person name="Powell A.J."/>
            <person name="Barry K."/>
            <person name="Miller A.N."/>
            <person name="Grigoriev I.V."/>
            <person name="Debuchy R."/>
            <person name="Gladieux P."/>
            <person name="Thoren M.H."/>
            <person name="Johannesson H."/>
        </authorList>
    </citation>
    <scope>NUCLEOTIDE SEQUENCE</scope>
    <source>
        <strain evidence="12">CBS 606.72</strain>
    </source>
</reference>
<evidence type="ECO:0000313" key="13">
    <source>
        <dbReference type="Proteomes" id="UP001175000"/>
    </source>
</evidence>
<sequence length="698" mass="75995">MTTAPLSARSALGPRGLDGGSIAGAVVGSVVGALLILLCIIPFALRTRRQWRERHGKGDDALQDAEQGQSPSPGGRSSPPHFDESKRLSTDPVPGSTPPSESGHTNGQHPKSGFAVPNGNDSHLSSAASDLKPHPPALTPPAGVTIHQGTPSPTSPPLSPTTRQDSLTKTPEDGQAYPTPPPDDIPTPKPHHAAVGTRENTRDLTLVDSSYGPPSRELTGFTSKDITEEPESFENPSQSPTHRAFGRVSGSIREFIKNQHRRGSRRSTHNTDGARSPSASICTTEPLSQPEPVQPFFQEADTNARGLAWDYYNDPDLIIQAEAAYKPPAAPTTPPPPGLVPPTLGSSAAPLSPVSLPDQTVTSGEGAAPSLITQNVVSEPEAISPDTVTPFRPFDRQYSLRIGSGSLQRTDSLPPLQPIVADIGGPIATSSSGPSGRPMDFMGPSNDVEKSWRVDQEFLKNETPSPPMEAPLVYNYIPEAAEPRYVQPMGMSPESEYQSPPELALNDQQYNDQQYNDQQYSDQQYMLGFPVVGPDMDQSQTPYFYSTPPPSIPSAHNTPNTQLSDYPGSLSPRSDIGQGSTGQTDSSPRFFPCEQCHRVFDQIHKLNHHKRYHDRPHECAHPGCTMRFGTKTHLDRHINDKHKKTRQFHCTEHGCPYSRQGGKSFPRKDNWRRHMMNKHQITPQTEPVEYGDTMMNGT</sequence>
<keyword evidence="2" id="KW-0479">Metal-binding</keyword>
<keyword evidence="4" id="KW-0862">Zinc</keyword>
<keyword evidence="10" id="KW-0812">Transmembrane</keyword>
<feature type="domain" description="C2H2-type" evidence="11">
    <location>
        <begin position="617"/>
        <end position="647"/>
    </location>
</feature>
<feature type="compositionally biased region" description="Polar residues" evidence="9">
    <location>
        <begin position="577"/>
        <end position="586"/>
    </location>
</feature>
<dbReference type="PANTHER" id="PTHR46179:SF13">
    <property type="entry name" value="C2H2-TYPE DOMAIN-CONTAINING PROTEIN"/>
    <property type="match status" value="1"/>
</dbReference>
<evidence type="ECO:0000256" key="1">
    <source>
        <dbReference type="ARBA" id="ARBA00004123"/>
    </source>
</evidence>
<feature type="transmembrane region" description="Helical" evidence="10">
    <location>
        <begin position="20"/>
        <end position="45"/>
    </location>
</feature>
<feature type="compositionally biased region" description="Polar residues" evidence="9">
    <location>
        <begin position="98"/>
        <end position="109"/>
    </location>
</feature>
<comment type="caution">
    <text evidence="12">The sequence shown here is derived from an EMBL/GenBank/DDBJ whole genome shotgun (WGS) entry which is preliminary data.</text>
</comment>
<dbReference type="Proteomes" id="UP001175000">
    <property type="component" value="Unassembled WGS sequence"/>
</dbReference>
<dbReference type="PROSITE" id="PS00028">
    <property type="entry name" value="ZINC_FINGER_C2H2_1"/>
    <property type="match status" value="2"/>
</dbReference>
<gene>
    <name evidence="12" type="ORF">B0T14DRAFT_560808</name>
</gene>
<feature type="region of interest" description="Disordered" evidence="9">
    <location>
        <begin position="538"/>
        <end position="586"/>
    </location>
</feature>
<evidence type="ECO:0000256" key="2">
    <source>
        <dbReference type="ARBA" id="ARBA00022723"/>
    </source>
</evidence>
<evidence type="ECO:0000256" key="9">
    <source>
        <dbReference type="SAM" id="MobiDB-lite"/>
    </source>
</evidence>
<evidence type="ECO:0000259" key="11">
    <source>
        <dbReference type="PROSITE" id="PS50157"/>
    </source>
</evidence>
<dbReference type="InterPro" id="IPR013087">
    <property type="entry name" value="Znf_C2H2_type"/>
</dbReference>
<evidence type="ECO:0000256" key="4">
    <source>
        <dbReference type="ARBA" id="ARBA00022833"/>
    </source>
</evidence>
<dbReference type="GO" id="GO:0005634">
    <property type="term" value="C:nucleus"/>
    <property type="evidence" value="ECO:0007669"/>
    <property type="project" value="UniProtKB-SubCell"/>
</dbReference>
<feature type="compositionally biased region" description="Low complexity" evidence="9">
    <location>
        <begin position="341"/>
        <end position="357"/>
    </location>
</feature>
<feature type="region of interest" description="Disordered" evidence="9">
    <location>
        <begin position="54"/>
        <end position="293"/>
    </location>
</feature>
<evidence type="ECO:0000256" key="8">
    <source>
        <dbReference type="PROSITE-ProRule" id="PRU00042"/>
    </source>
</evidence>
<dbReference type="AlphaFoldDB" id="A0AA39XFS9"/>
<keyword evidence="6" id="KW-0804">Transcription</keyword>
<dbReference type="PROSITE" id="PS50157">
    <property type="entry name" value="ZINC_FINGER_C2H2_2"/>
    <property type="match status" value="2"/>
</dbReference>
<feature type="compositionally biased region" description="Low complexity" evidence="9">
    <location>
        <begin position="67"/>
        <end position="80"/>
    </location>
</feature>
<keyword evidence="3 8" id="KW-0863">Zinc-finger</keyword>
<evidence type="ECO:0000256" key="10">
    <source>
        <dbReference type="SAM" id="Phobius"/>
    </source>
</evidence>
<evidence type="ECO:0000256" key="6">
    <source>
        <dbReference type="ARBA" id="ARBA00023163"/>
    </source>
</evidence>
<comment type="subcellular location">
    <subcellularLocation>
        <location evidence="1">Nucleus</location>
    </subcellularLocation>
</comment>